<keyword evidence="2" id="KW-0732">Signal</keyword>
<feature type="compositionally biased region" description="Gly residues" evidence="1">
    <location>
        <begin position="34"/>
        <end position="46"/>
    </location>
</feature>
<protein>
    <recommendedName>
        <fullName evidence="5">LTXXQ motif family protein</fullName>
    </recommendedName>
</protein>
<keyword evidence="4" id="KW-1185">Reference proteome</keyword>
<name>A0A6N4SRX3_CYTH3</name>
<evidence type="ECO:0000313" key="4">
    <source>
        <dbReference type="Proteomes" id="UP000001822"/>
    </source>
</evidence>
<dbReference type="EMBL" id="CP000383">
    <property type="protein sequence ID" value="ABG59100.1"/>
    <property type="molecule type" value="Genomic_DNA"/>
</dbReference>
<evidence type="ECO:0000256" key="1">
    <source>
        <dbReference type="SAM" id="MobiDB-lite"/>
    </source>
</evidence>
<sequence length="160" mass="17531">MKKIVFSIVFFSSLCLVSFAQQNHNGNQGQHNGQQGGKAAHGGGQGQKQTSAQKAARLTQYMTSSLNLSAEQQSKVAALNTSKAQQVDSIRSKYKGNMEAAKPELKTARDTYNASLNTILTADQKKKWDEIKKQKKEEFQKNRAAGTKPAEGEITPEDLD</sequence>
<evidence type="ECO:0008006" key="5">
    <source>
        <dbReference type="Google" id="ProtNLM"/>
    </source>
</evidence>
<dbReference type="AlphaFoldDB" id="A0A6N4SRX3"/>
<feature type="region of interest" description="Disordered" evidence="1">
    <location>
        <begin position="133"/>
        <end position="160"/>
    </location>
</feature>
<evidence type="ECO:0000256" key="2">
    <source>
        <dbReference type="SAM" id="SignalP"/>
    </source>
</evidence>
<feature type="signal peptide" evidence="2">
    <location>
        <begin position="1"/>
        <end position="20"/>
    </location>
</feature>
<gene>
    <name evidence="3" type="ordered locus">CHU_1833</name>
</gene>
<evidence type="ECO:0000313" key="3">
    <source>
        <dbReference type="EMBL" id="ABG59100.1"/>
    </source>
</evidence>
<dbReference type="KEGG" id="chu:CHU_1833"/>
<dbReference type="RefSeq" id="WP_011585217.1">
    <property type="nucleotide sequence ID" value="NC_008255.1"/>
</dbReference>
<feature type="region of interest" description="Disordered" evidence="1">
    <location>
        <begin position="26"/>
        <end position="53"/>
    </location>
</feature>
<dbReference type="Proteomes" id="UP000001822">
    <property type="component" value="Chromosome"/>
</dbReference>
<proteinExistence type="predicted"/>
<dbReference type="OrthoDB" id="978077at2"/>
<organism evidence="3 4">
    <name type="scientific">Cytophaga hutchinsonii (strain ATCC 33406 / DSM 1761 / CIP 103989 / NBRC 15051 / NCIMB 9469 / D465)</name>
    <dbReference type="NCBI Taxonomy" id="269798"/>
    <lineage>
        <taxon>Bacteria</taxon>
        <taxon>Pseudomonadati</taxon>
        <taxon>Bacteroidota</taxon>
        <taxon>Cytophagia</taxon>
        <taxon>Cytophagales</taxon>
        <taxon>Cytophagaceae</taxon>
        <taxon>Cytophaga</taxon>
    </lineage>
</organism>
<reference evidence="3 4" key="1">
    <citation type="journal article" date="2007" name="Appl. Environ. Microbiol.">
        <title>Genome sequence of the cellulolytic gliding bacterium Cytophaga hutchinsonii.</title>
        <authorList>
            <person name="Xie G."/>
            <person name="Bruce D.C."/>
            <person name="Challacombe J.F."/>
            <person name="Chertkov O."/>
            <person name="Detter J.C."/>
            <person name="Gilna P."/>
            <person name="Han C.S."/>
            <person name="Lucas S."/>
            <person name="Misra M."/>
            <person name="Myers G.L."/>
            <person name="Richardson P."/>
            <person name="Tapia R."/>
            <person name="Thayer N."/>
            <person name="Thompson L.S."/>
            <person name="Brettin T.S."/>
            <person name="Henrissat B."/>
            <person name="Wilson D.B."/>
            <person name="McBride M.J."/>
        </authorList>
    </citation>
    <scope>NUCLEOTIDE SEQUENCE [LARGE SCALE GENOMIC DNA]</scope>
    <source>
        <strain evidence="4">ATCC 33406 / DSM 1761 / CIP 103989 / NBRC 15051 / NCIMB 9469 / D465</strain>
    </source>
</reference>
<feature type="chain" id="PRO_5026711811" description="LTXXQ motif family protein" evidence="2">
    <location>
        <begin position="21"/>
        <end position="160"/>
    </location>
</feature>
<accession>A0A6N4SRX3</accession>